<proteinExistence type="predicted"/>
<sequence length="199" mass="22475">MKTLLTISALLILTVSATAQRQISYAYTEIKKGQYNTCARTSYLLKNAQIKKQSGKLSIPIAGRPAKVFKDDNSDENFHEFDYMGEIKGTKLSLVKRTDYNHEEFYLLNRSTGAIDTLIGEPVFAQNMRDFACINNPGTDEEQQVQICEINKGAVNTRVYLKGKADAFLEGIACIKRNFLYAKDNQGSYWKLSFEIGDE</sequence>
<feature type="chain" id="PRO_5008001198" evidence="1">
    <location>
        <begin position="20"/>
        <end position="199"/>
    </location>
</feature>
<dbReference type="RefSeq" id="WP_066404694.1">
    <property type="nucleotide sequence ID" value="NZ_CP011390.1"/>
</dbReference>
<keyword evidence="1" id="KW-0732">Signal</keyword>
<reference evidence="2 3" key="2">
    <citation type="journal article" date="2016" name="Int. J. Syst. Evol. Microbiol.">
        <title>Flavisolibacter tropicus sp. nov., isolated from tropical soil.</title>
        <authorList>
            <person name="Lee J.J."/>
            <person name="Kang M.S."/>
            <person name="Kim G.S."/>
            <person name="Lee C.S."/>
            <person name="Lim S."/>
            <person name="Lee J."/>
            <person name="Roh S.H."/>
            <person name="Kang H."/>
            <person name="Ha J.M."/>
            <person name="Bae S."/>
            <person name="Jung H.Y."/>
            <person name="Kim M.K."/>
        </authorList>
    </citation>
    <scope>NUCLEOTIDE SEQUENCE [LARGE SCALE GENOMIC DNA]</scope>
    <source>
        <strain evidence="2 3">LCS9</strain>
    </source>
</reference>
<organism evidence="2 3">
    <name type="scientific">Flavisolibacter tropicus</name>
    <dbReference type="NCBI Taxonomy" id="1492898"/>
    <lineage>
        <taxon>Bacteria</taxon>
        <taxon>Pseudomonadati</taxon>
        <taxon>Bacteroidota</taxon>
        <taxon>Chitinophagia</taxon>
        <taxon>Chitinophagales</taxon>
        <taxon>Chitinophagaceae</taxon>
        <taxon>Flavisolibacter</taxon>
    </lineage>
</organism>
<accession>A0A172TVC0</accession>
<evidence type="ECO:0000256" key="1">
    <source>
        <dbReference type="SAM" id="SignalP"/>
    </source>
</evidence>
<name>A0A172TVC0_9BACT</name>
<dbReference type="Proteomes" id="UP000077177">
    <property type="component" value="Chromosome"/>
</dbReference>
<feature type="signal peptide" evidence="1">
    <location>
        <begin position="1"/>
        <end position="19"/>
    </location>
</feature>
<reference evidence="3" key="1">
    <citation type="submission" date="2015-01" db="EMBL/GenBank/DDBJ databases">
        <title>Flavisolibacter sp./LCS9/ whole genome sequencing.</title>
        <authorList>
            <person name="Kim M.K."/>
            <person name="Srinivasan S."/>
            <person name="Lee J.-J."/>
        </authorList>
    </citation>
    <scope>NUCLEOTIDE SEQUENCE [LARGE SCALE GENOMIC DNA]</scope>
    <source>
        <strain evidence="3">LCS9</strain>
    </source>
</reference>
<dbReference type="AlphaFoldDB" id="A0A172TVC0"/>
<dbReference type="KEGG" id="fla:SY85_11725"/>
<dbReference type="OrthoDB" id="668492at2"/>
<gene>
    <name evidence="2" type="ORF">SY85_11725</name>
</gene>
<keyword evidence="3" id="KW-1185">Reference proteome</keyword>
<protein>
    <submittedName>
        <fullName evidence="2">Uncharacterized protein</fullName>
    </submittedName>
</protein>
<dbReference type="EMBL" id="CP011390">
    <property type="protein sequence ID" value="ANE51071.1"/>
    <property type="molecule type" value="Genomic_DNA"/>
</dbReference>
<evidence type="ECO:0000313" key="3">
    <source>
        <dbReference type="Proteomes" id="UP000077177"/>
    </source>
</evidence>
<evidence type="ECO:0000313" key="2">
    <source>
        <dbReference type="EMBL" id="ANE51071.1"/>
    </source>
</evidence>